<dbReference type="OrthoDB" id="431557at2759"/>
<dbReference type="Pfam" id="PF00227">
    <property type="entry name" value="Proteasome"/>
    <property type="match status" value="1"/>
</dbReference>
<dbReference type="GO" id="GO:0019773">
    <property type="term" value="C:proteasome core complex, alpha-subunit complex"/>
    <property type="evidence" value="ECO:0007669"/>
    <property type="project" value="UniProtKB-UniRule"/>
</dbReference>
<evidence type="ECO:0000256" key="1">
    <source>
        <dbReference type="ARBA" id="ARBA00022490"/>
    </source>
</evidence>
<dbReference type="InterPro" id="IPR029055">
    <property type="entry name" value="Ntn_hydrolases_N"/>
</dbReference>
<evidence type="ECO:0000313" key="7">
    <source>
        <dbReference type="EMBL" id="CUF98272.1"/>
    </source>
</evidence>
<dbReference type="PANTHER" id="PTHR11599">
    <property type="entry name" value="PROTEASOME SUBUNIT ALPHA/BETA"/>
    <property type="match status" value="1"/>
</dbReference>
<dbReference type="FunFam" id="3.60.20.10:FF:000054">
    <property type="entry name" value="Proteasome subunit alpha type"/>
    <property type="match status" value="1"/>
</dbReference>
<feature type="domain" description="Proteasome alpha-type subunits" evidence="6">
    <location>
        <begin position="8"/>
        <end position="30"/>
    </location>
</feature>
<evidence type="ECO:0000256" key="2">
    <source>
        <dbReference type="ARBA" id="ARBA00022942"/>
    </source>
</evidence>
<evidence type="ECO:0000256" key="5">
    <source>
        <dbReference type="RuleBase" id="RU000551"/>
    </source>
</evidence>
<dbReference type="InterPro" id="IPR050115">
    <property type="entry name" value="Proteasome_alpha"/>
</dbReference>
<dbReference type="Gene3D" id="3.60.20.10">
    <property type="entry name" value="Glutamine Phosphoribosylpyrophosphate, subunit 1, domain 1"/>
    <property type="match status" value="2"/>
</dbReference>
<dbReference type="InterPro" id="IPR001353">
    <property type="entry name" value="Proteasome_sua/b"/>
</dbReference>
<dbReference type="SMART" id="SM00948">
    <property type="entry name" value="Proteasome_A_N"/>
    <property type="match status" value="2"/>
</dbReference>
<dbReference type="GO" id="GO:0043161">
    <property type="term" value="P:proteasome-mediated ubiquitin-dependent protein catabolic process"/>
    <property type="evidence" value="ECO:0007669"/>
    <property type="project" value="InterPro"/>
</dbReference>
<keyword evidence="3 5" id="KW-0539">Nucleus</keyword>
<keyword evidence="8" id="KW-1185">Reference proteome</keyword>
<protein>
    <recommendedName>
        <fullName evidence="5">Proteasome subunit alpha type</fullName>
    </recommendedName>
</protein>
<dbReference type="PROSITE" id="PS51475">
    <property type="entry name" value="PROTEASOME_ALPHA_2"/>
    <property type="match status" value="1"/>
</dbReference>
<dbReference type="Proteomes" id="UP000051952">
    <property type="component" value="Unassembled WGS sequence"/>
</dbReference>
<dbReference type="PROSITE" id="PS00388">
    <property type="entry name" value="PROTEASOME_ALPHA_1"/>
    <property type="match status" value="1"/>
</dbReference>
<dbReference type="GO" id="GO:0005737">
    <property type="term" value="C:cytoplasm"/>
    <property type="evidence" value="ECO:0007669"/>
    <property type="project" value="UniProtKB-SubCell"/>
</dbReference>
<dbReference type="VEuPathDB" id="TriTrypDB:BSAL_68455"/>
<dbReference type="EMBL" id="CYKH01000474">
    <property type="protein sequence ID" value="CUF98272.1"/>
    <property type="molecule type" value="Genomic_DNA"/>
</dbReference>
<dbReference type="Pfam" id="PF10584">
    <property type="entry name" value="Proteasome_A_N"/>
    <property type="match status" value="1"/>
</dbReference>
<dbReference type="InterPro" id="IPR023332">
    <property type="entry name" value="Proteasome_alpha-type"/>
</dbReference>
<comment type="subcellular location">
    <subcellularLocation>
        <location evidence="5">Cytoplasm</location>
    </subcellularLocation>
    <subcellularLocation>
        <location evidence="5">Nucleus</location>
    </subcellularLocation>
</comment>
<organism evidence="7 8">
    <name type="scientific">Bodo saltans</name>
    <name type="common">Flagellated protozoan</name>
    <dbReference type="NCBI Taxonomy" id="75058"/>
    <lineage>
        <taxon>Eukaryota</taxon>
        <taxon>Discoba</taxon>
        <taxon>Euglenozoa</taxon>
        <taxon>Kinetoplastea</taxon>
        <taxon>Metakinetoplastina</taxon>
        <taxon>Eubodonida</taxon>
        <taxon>Bodonidae</taxon>
        <taxon>Bodo</taxon>
    </lineage>
</organism>
<dbReference type="AlphaFoldDB" id="A0A0S4IQU5"/>
<evidence type="ECO:0000259" key="6">
    <source>
        <dbReference type="PROSITE" id="PS00388"/>
    </source>
</evidence>
<dbReference type="NCBIfam" id="NF003075">
    <property type="entry name" value="PRK03996.1"/>
    <property type="match status" value="1"/>
</dbReference>
<sequence length="266" mass="29247">MFTSKSEYDRGVNTFSPEGRIFQIEYAIEAIKLGSTSLGIQTAEGIFQIEYAIEAIKLGSTSLGIQTAEGVLIAAEKRVPSTLVEPSSMNKIFEIDSHIGAVLSGMVADARMLIEHARVESQNHRFTYNEPMRVESCTLATCDLNTRFGADGKRKPMSRPFGVSLLIAGVDDNGPQLWQTDPSGTYTRYDAQAIGAGAEAAQSVFVEQYHKSMTLADAENLALQILKQVMEDKLTKFNVEIAVVRTGDRQLDVFSTDRIQAIIDRN</sequence>
<comment type="similarity">
    <text evidence="4 5">Belongs to the peptidase T1A family.</text>
</comment>
<dbReference type="InterPro" id="IPR033812">
    <property type="entry name" value="Proteasome_alpha_type_5"/>
</dbReference>
<comment type="subunit">
    <text evidence="5">The 20S proteasome core is composed of 28 subunits that are arranged in four stacked rings, resulting in a barrel-shaped structure. The two end rings are each formed by seven alpha subunits, and the two central rings are each formed by seven beta subunits.</text>
</comment>
<dbReference type="InterPro" id="IPR000426">
    <property type="entry name" value="Proteasome_asu_N"/>
</dbReference>
<dbReference type="SUPFAM" id="SSF56235">
    <property type="entry name" value="N-terminal nucleophile aminohydrolases (Ntn hydrolases)"/>
    <property type="match status" value="2"/>
</dbReference>
<comment type="function">
    <text evidence="5">The proteasome is a multicatalytic proteinase complex which is characterized by its ability to cleave peptides with Arg, Phe, Tyr, Leu, and Glu adjacent to the leaving group at neutral or slightly basic pH.</text>
</comment>
<name>A0A0S4IQU5_BODSA</name>
<evidence type="ECO:0000256" key="4">
    <source>
        <dbReference type="PROSITE-ProRule" id="PRU00808"/>
    </source>
</evidence>
<keyword evidence="2 4" id="KW-0647">Proteasome</keyword>
<accession>A0A0S4IQU5</accession>
<evidence type="ECO:0000256" key="3">
    <source>
        <dbReference type="ARBA" id="ARBA00023242"/>
    </source>
</evidence>
<dbReference type="CDD" id="cd03753">
    <property type="entry name" value="proteasome_alpha_type_5"/>
    <property type="match status" value="1"/>
</dbReference>
<proteinExistence type="inferred from homology"/>
<keyword evidence="1 5" id="KW-0963">Cytoplasm</keyword>
<dbReference type="GO" id="GO:0005634">
    <property type="term" value="C:nucleus"/>
    <property type="evidence" value="ECO:0007669"/>
    <property type="project" value="UniProtKB-SubCell"/>
</dbReference>
<dbReference type="OMA" id="RSMIDHA"/>
<reference evidence="8" key="1">
    <citation type="submission" date="2015-09" db="EMBL/GenBank/DDBJ databases">
        <authorList>
            <consortium name="Pathogen Informatics"/>
        </authorList>
    </citation>
    <scope>NUCLEOTIDE SEQUENCE [LARGE SCALE GENOMIC DNA]</scope>
    <source>
        <strain evidence="8">Lake Konstanz</strain>
    </source>
</reference>
<gene>
    <name evidence="7" type="ORF">BSAL_68455</name>
</gene>
<evidence type="ECO:0000313" key="8">
    <source>
        <dbReference type="Proteomes" id="UP000051952"/>
    </source>
</evidence>